<gene>
    <name evidence="2" type="ORF">SK854_22375</name>
</gene>
<comment type="caution">
    <text evidence="2">The sequence shown here is derived from an EMBL/GenBank/DDBJ whole genome shotgun (WGS) entry which is preliminary data.</text>
</comment>
<evidence type="ECO:0000313" key="3">
    <source>
        <dbReference type="Proteomes" id="UP001285352"/>
    </source>
</evidence>
<proteinExistence type="predicted"/>
<keyword evidence="1" id="KW-1133">Transmembrane helix</keyword>
<keyword evidence="1" id="KW-0812">Transmembrane</keyword>
<evidence type="ECO:0000256" key="1">
    <source>
        <dbReference type="SAM" id="Phobius"/>
    </source>
</evidence>
<keyword evidence="3" id="KW-1185">Reference proteome</keyword>
<evidence type="ECO:0000313" key="2">
    <source>
        <dbReference type="EMBL" id="MDX8144872.1"/>
    </source>
</evidence>
<feature type="transmembrane region" description="Helical" evidence="1">
    <location>
        <begin position="34"/>
        <end position="54"/>
    </location>
</feature>
<reference evidence="2 3" key="1">
    <citation type="submission" date="2023-11" db="EMBL/GenBank/DDBJ databases">
        <title>Lentzea sokolovensis, sp. nov., Lentzea kristufkii, sp. nov., and Lentzea miocenensis, sp. nov., rare actinobacteria from Sokolov Coal Basin, Miocene lacustrine sediment, Czech Republic.</title>
        <authorList>
            <person name="Lara A."/>
            <person name="Kotroba L."/>
            <person name="Nouioui I."/>
            <person name="Neumann-Schaal M."/>
            <person name="Mast Y."/>
            <person name="Chronakova A."/>
        </authorList>
    </citation>
    <scope>NUCLEOTIDE SEQUENCE [LARGE SCALE GENOMIC DNA]</scope>
    <source>
        <strain evidence="2 3">BCCO 10_0061</strain>
    </source>
</reference>
<sequence length="62" mass="6569">MLAIIAAVSFGLALILDLAKVALGDVITVNTLIVLGLLLLALHLAGVGTGTRSFSWRRRARR</sequence>
<organism evidence="2 3">
    <name type="scientific">Lentzea sokolovensis</name>
    <dbReference type="NCBI Taxonomy" id="3095429"/>
    <lineage>
        <taxon>Bacteria</taxon>
        <taxon>Bacillati</taxon>
        <taxon>Actinomycetota</taxon>
        <taxon>Actinomycetes</taxon>
        <taxon>Pseudonocardiales</taxon>
        <taxon>Pseudonocardiaceae</taxon>
        <taxon>Lentzea</taxon>
    </lineage>
</organism>
<dbReference type="RefSeq" id="WP_319977033.1">
    <property type="nucleotide sequence ID" value="NZ_JAXAVU010000010.1"/>
</dbReference>
<keyword evidence="1" id="KW-0472">Membrane</keyword>
<name>A0ABU4V0I2_9PSEU</name>
<dbReference type="Proteomes" id="UP001285352">
    <property type="component" value="Unassembled WGS sequence"/>
</dbReference>
<protein>
    <submittedName>
        <fullName evidence="2">Uncharacterized protein</fullName>
    </submittedName>
</protein>
<dbReference type="EMBL" id="JAXAVU010000010">
    <property type="protein sequence ID" value="MDX8144872.1"/>
    <property type="molecule type" value="Genomic_DNA"/>
</dbReference>
<accession>A0ABU4V0I2</accession>